<dbReference type="EMBL" id="CP045929">
    <property type="protein sequence ID" value="QGK71917.1"/>
    <property type="molecule type" value="Genomic_DNA"/>
</dbReference>
<keyword evidence="10" id="KW-1185">Reference proteome</keyword>
<dbReference type="GO" id="GO:0016020">
    <property type="term" value="C:membrane"/>
    <property type="evidence" value="ECO:0007669"/>
    <property type="project" value="UniProtKB-SubCell"/>
</dbReference>
<protein>
    <submittedName>
        <fullName evidence="9">Rhomboid family intramembrane serine protease</fullName>
    </submittedName>
</protein>
<evidence type="ECO:0000256" key="6">
    <source>
        <dbReference type="ARBA" id="ARBA00023136"/>
    </source>
</evidence>
<keyword evidence="9" id="KW-0645">Protease</keyword>
<dbReference type="PANTHER" id="PTHR43731">
    <property type="entry name" value="RHOMBOID PROTEASE"/>
    <property type="match status" value="1"/>
</dbReference>
<dbReference type="SUPFAM" id="SSF144091">
    <property type="entry name" value="Rhomboid-like"/>
    <property type="match status" value="1"/>
</dbReference>
<dbReference type="CDD" id="cd19756">
    <property type="entry name" value="Bbox2"/>
    <property type="match status" value="1"/>
</dbReference>
<keyword evidence="5 7" id="KW-1133">Transmembrane helix</keyword>
<keyword evidence="4" id="KW-0378">Hydrolase</keyword>
<feature type="transmembrane region" description="Helical" evidence="7">
    <location>
        <begin position="249"/>
        <end position="267"/>
    </location>
</feature>
<evidence type="ECO:0000313" key="10">
    <source>
        <dbReference type="Proteomes" id="UP000371041"/>
    </source>
</evidence>
<accession>A0A5Q3QM76</accession>
<comment type="similarity">
    <text evidence="2">Belongs to the peptidase S54 family.</text>
</comment>
<reference evidence="10" key="1">
    <citation type="submission" date="2019-11" db="EMBL/GenBank/DDBJ databases">
        <title>The complete genome sequence of Saccharopolyspora sp. E2A.</title>
        <authorList>
            <person name="Zhang G."/>
        </authorList>
    </citation>
    <scope>NUCLEOTIDE SEQUENCE [LARGE SCALE GENOMIC DNA]</scope>
    <source>
        <strain evidence="10">E2A</strain>
    </source>
</reference>
<dbReference type="PANTHER" id="PTHR43731:SF14">
    <property type="entry name" value="PRESENILIN-ASSOCIATED RHOMBOID-LIKE PROTEIN, MITOCHONDRIAL"/>
    <property type="match status" value="1"/>
</dbReference>
<proteinExistence type="inferred from homology"/>
<evidence type="ECO:0000256" key="2">
    <source>
        <dbReference type="ARBA" id="ARBA00009045"/>
    </source>
</evidence>
<sequence length="291" mass="30793">MPACVRHPDRPTGLRCTRCHRPACPECLRDASVGQHCVDCVAEAKRTTREPVTVAGARVSTTPVVVPALIGLNVLVYVVTAALAGNLMQNTGSGFFQSWTLVPMYTADGDWWRILTSGFLHIGAVHLLMNMLALWVLGRDLEVVFGWLRFIAVYLLSLLGGSAAVFLMGDMAQPVAGASGAVYGLMGAIAVAAVRLKLNLRPILVVIAVNVIISVTIPGISLLGHLGGIVVGALTSAALLYAPAKRRTTWQLTALLGVFVLIAALFVTRDLQLADLVCRMTANGRACGVLG</sequence>
<organism evidence="9 10">
    <name type="scientific">Allosaccharopolyspora coralli</name>
    <dbReference type="NCBI Taxonomy" id="2665642"/>
    <lineage>
        <taxon>Bacteria</taxon>
        <taxon>Bacillati</taxon>
        <taxon>Actinomycetota</taxon>
        <taxon>Actinomycetes</taxon>
        <taxon>Pseudonocardiales</taxon>
        <taxon>Pseudonocardiaceae</taxon>
        <taxon>Allosaccharopolyspora</taxon>
    </lineage>
</organism>
<dbReference type="AlphaFoldDB" id="A0A5Q3QM76"/>
<gene>
    <name evidence="9" type="ORF">GIY23_00110</name>
</gene>
<dbReference type="Proteomes" id="UP000371041">
    <property type="component" value="Chromosome"/>
</dbReference>
<dbReference type="InterPro" id="IPR022764">
    <property type="entry name" value="Peptidase_S54_rhomboid_dom"/>
</dbReference>
<dbReference type="InterPro" id="IPR035952">
    <property type="entry name" value="Rhomboid-like_sf"/>
</dbReference>
<dbReference type="GO" id="GO:0006508">
    <property type="term" value="P:proteolysis"/>
    <property type="evidence" value="ECO:0007669"/>
    <property type="project" value="UniProtKB-KW"/>
</dbReference>
<evidence type="ECO:0000256" key="5">
    <source>
        <dbReference type="ARBA" id="ARBA00022989"/>
    </source>
</evidence>
<evidence type="ECO:0000256" key="1">
    <source>
        <dbReference type="ARBA" id="ARBA00004141"/>
    </source>
</evidence>
<evidence type="ECO:0000313" key="9">
    <source>
        <dbReference type="EMBL" id="QGK71917.1"/>
    </source>
</evidence>
<feature type="transmembrane region" description="Helical" evidence="7">
    <location>
        <begin position="147"/>
        <end position="169"/>
    </location>
</feature>
<dbReference type="Pfam" id="PF01694">
    <property type="entry name" value="Rhomboid"/>
    <property type="match status" value="1"/>
</dbReference>
<dbReference type="GO" id="GO:0004252">
    <property type="term" value="F:serine-type endopeptidase activity"/>
    <property type="evidence" value="ECO:0007669"/>
    <property type="project" value="InterPro"/>
</dbReference>
<dbReference type="InterPro" id="IPR050925">
    <property type="entry name" value="Rhomboid_protease_S54"/>
</dbReference>
<evidence type="ECO:0000259" key="8">
    <source>
        <dbReference type="Pfam" id="PF01694"/>
    </source>
</evidence>
<evidence type="ECO:0000256" key="3">
    <source>
        <dbReference type="ARBA" id="ARBA00022692"/>
    </source>
</evidence>
<name>A0A5Q3QM76_9PSEU</name>
<feature type="transmembrane region" description="Helical" evidence="7">
    <location>
        <begin position="64"/>
        <end position="84"/>
    </location>
</feature>
<evidence type="ECO:0000256" key="7">
    <source>
        <dbReference type="SAM" id="Phobius"/>
    </source>
</evidence>
<keyword evidence="3 7" id="KW-0812">Transmembrane</keyword>
<feature type="transmembrane region" description="Helical" evidence="7">
    <location>
        <begin position="203"/>
        <end position="220"/>
    </location>
</feature>
<dbReference type="SUPFAM" id="SSF57845">
    <property type="entry name" value="B-box zinc-binding domain"/>
    <property type="match status" value="1"/>
</dbReference>
<keyword evidence="6 7" id="KW-0472">Membrane</keyword>
<feature type="domain" description="Peptidase S54 rhomboid" evidence="8">
    <location>
        <begin position="109"/>
        <end position="240"/>
    </location>
</feature>
<comment type="subcellular location">
    <subcellularLocation>
        <location evidence="1">Membrane</location>
        <topology evidence="1">Multi-pass membrane protein</topology>
    </subcellularLocation>
</comment>
<feature type="transmembrane region" description="Helical" evidence="7">
    <location>
        <begin position="175"/>
        <end position="196"/>
    </location>
</feature>
<dbReference type="KEGG" id="sace:GIY23_00110"/>
<dbReference type="Gene3D" id="1.20.1540.10">
    <property type="entry name" value="Rhomboid-like"/>
    <property type="match status" value="1"/>
</dbReference>
<feature type="transmembrane region" description="Helical" evidence="7">
    <location>
        <begin position="111"/>
        <end position="135"/>
    </location>
</feature>
<evidence type="ECO:0000256" key="4">
    <source>
        <dbReference type="ARBA" id="ARBA00022801"/>
    </source>
</evidence>